<feature type="transmembrane region" description="Helical" evidence="5">
    <location>
        <begin position="57"/>
        <end position="75"/>
    </location>
</feature>
<dbReference type="InterPro" id="IPR000792">
    <property type="entry name" value="Tscrpt_reg_LuxR_C"/>
</dbReference>
<feature type="domain" description="HTH luxR-type" evidence="6">
    <location>
        <begin position="401"/>
        <end position="466"/>
    </location>
</feature>
<feature type="transmembrane region" description="Helical" evidence="5">
    <location>
        <begin position="302"/>
        <end position="327"/>
    </location>
</feature>
<dbReference type="InterPro" id="IPR036388">
    <property type="entry name" value="WH-like_DNA-bd_sf"/>
</dbReference>
<dbReference type="PROSITE" id="PS50043">
    <property type="entry name" value="HTH_LUXR_2"/>
    <property type="match status" value="1"/>
</dbReference>
<dbReference type="Gene3D" id="1.10.10.10">
    <property type="entry name" value="Winged helix-like DNA-binding domain superfamily/Winged helix DNA-binding domain"/>
    <property type="match status" value="1"/>
</dbReference>
<keyword evidence="2" id="KW-0238">DNA-binding</keyword>
<evidence type="ECO:0000256" key="1">
    <source>
        <dbReference type="ARBA" id="ARBA00023015"/>
    </source>
</evidence>
<protein>
    <submittedName>
        <fullName evidence="7">Transcriptional regulator, LuxR family</fullName>
    </submittedName>
</protein>
<dbReference type="GO" id="GO:0003677">
    <property type="term" value="F:DNA binding"/>
    <property type="evidence" value="ECO:0007669"/>
    <property type="project" value="UniProtKB-KW"/>
</dbReference>
<dbReference type="CDD" id="cd06170">
    <property type="entry name" value="LuxR_C_like"/>
    <property type="match status" value="1"/>
</dbReference>
<feature type="transmembrane region" description="Helical" evidence="5">
    <location>
        <begin position="245"/>
        <end position="264"/>
    </location>
</feature>
<feature type="transmembrane region" description="Helical" evidence="5">
    <location>
        <begin position="81"/>
        <end position="104"/>
    </location>
</feature>
<dbReference type="InterPro" id="IPR016032">
    <property type="entry name" value="Sig_transdc_resp-reg_C-effctor"/>
</dbReference>
<dbReference type="STRING" id="649764.HMPREF0762_01043"/>
<comment type="caution">
    <text evidence="7">The sequence shown here is derived from an EMBL/GenBank/DDBJ whole genome shotgun (WGS) entry which is preliminary data.</text>
</comment>
<dbReference type="PANTHER" id="PTHR44688">
    <property type="entry name" value="DNA-BINDING TRANSCRIPTIONAL ACTIVATOR DEVR_DOSR"/>
    <property type="match status" value="1"/>
</dbReference>
<keyword evidence="5" id="KW-0472">Membrane</keyword>
<dbReference type="Proteomes" id="UP000006001">
    <property type="component" value="Unassembled WGS sequence"/>
</dbReference>
<dbReference type="GO" id="GO:0006355">
    <property type="term" value="P:regulation of DNA-templated transcription"/>
    <property type="evidence" value="ECO:0007669"/>
    <property type="project" value="InterPro"/>
</dbReference>
<dbReference type="HOGENOM" id="CLU_564677_0_0_11"/>
<keyword evidence="5" id="KW-0812">Transmembrane</keyword>
<dbReference type="PRINTS" id="PR00038">
    <property type="entry name" value="HTHLUXR"/>
</dbReference>
<feature type="transmembrane region" description="Helical" evidence="5">
    <location>
        <begin position="116"/>
        <end position="140"/>
    </location>
</feature>
<dbReference type="Pfam" id="PF00196">
    <property type="entry name" value="GerE"/>
    <property type="match status" value="1"/>
</dbReference>
<reference evidence="7" key="1">
    <citation type="submission" date="2009-10" db="EMBL/GenBank/DDBJ databases">
        <authorList>
            <person name="Weinstock G."/>
            <person name="Sodergren E."/>
            <person name="Clifton S."/>
            <person name="Fulton L."/>
            <person name="Fulton B."/>
            <person name="Courtney L."/>
            <person name="Fronick C."/>
            <person name="Harrison M."/>
            <person name="Strong C."/>
            <person name="Farmer C."/>
            <person name="Delahaunty K."/>
            <person name="Markovic C."/>
            <person name="Hall O."/>
            <person name="Minx P."/>
            <person name="Tomlinson C."/>
            <person name="Mitreva M."/>
            <person name="Nelson J."/>
            <person name="Hou S."/>
            <person name="Wollam A."/>
            <person name="Pepin K.H."/>
            <person name="Johnson M."/>
            <person name="Bhonagiri V."/>
            <person name="Nash W.E."/>
            <person name="Warren W."/>
            <person name="Chinwalla A."/>
            <person name="Mardis E.R."/>
            <person name="Wilson R.K."/>
        </authorList>
    </citation>
    <scope>NUCLEOTIDE SEQUENCE [LARGE SCALE GENOMIC DNA]</scope>
    <source>
        <strain evidence="7">ATCC 700122</strain>
    </source>
</reference>
<evidence type="ECO:0000256" key="2">
    <source>
        <dbReference type="ARBA" id="ARBA00023125"/>
    </source>
</evidence>
<keyword evidence="3" id="KW-0804">Transcription</keyword>
<gene>
    <name evidence="7" type="ORF">HMPREF0762_01043</name>
</gene>
<organism evidence="7 8">
    <name type="scientific">Slackia exigua (strain ATCC 700122 / DSM 15923 / CIP 105133 / JCM 11022 / KCTC 5966 / S-7)</name>
    <dbReference type="NCBI Taxonomy" id="649764"/>
    <lineage>
        <taxon>Bacteria</taxon>
        <taxon>Bacillati</taxon>
        <taxon>Actinomycetota</taxon>
        <taxon>Coriobacteriia</taxon>
        <taxon>Eggerthellales</taxon>
        <taxon>Eggerthellaceae</taxon>
        <taxon>Slackia</taxon>
    </lineage>
</organism>
<feature type="region of interest" description="Disordered" evidence="4">
    <location>
        <begin position="367"/>
        <end position="386"/>
    </location>
</feature>
<evidence type="ECO:0000256" key="3">
    <source>
        <dbReference type="ARBA" id="ARBA00023163"/>
    </source>
</evidence>
<evidence type="ECO:0000313" key="7">
    <source>
        <dbReference type="EMBL" id="EEZ61702.1"/>
    </source>
</evidence>
<dbReference type="eggNOG" id="COG2197">
    <property type="taxonomic scope" value="Bacteria"/>
</dbReference>
<dbReference type="AlphaFoldDB" id="D0WGT9"/>
<keyword evidence="5" id="KW-1133">Transmembrane helix</keyword>
<name>D0WGT9_SLAES</name>
<feature type="transmembrane region" description="Helical" evidence="5">
    <location>
        <begin position="146"/>
        <end position="165"/>
    </location>
</feature>
<evidence type="ECO:0000256" key="5">
    <source>
        <dbReference type="SAM" id="Phobius"/>
    </source>
</evidence>
<dbReference type="SMART" id="SM00421">
    <property type="entry name" value="HTH_LUXR"/>
    <property type="match status" value="1"/>
</dbReference>
<dbReference type="EMBL" id="ACUX02000006">
    <property type="protein sequence ID" value="EEZ61702.1"/>
    <property type="molecule type" value="Genomic_DNA"/>
</dbReference>
<accession>D0WGT9</accession>
<evidence type="ECO:0000259" key="6">
    <source>
        <dbReference type="PROSITE" id="PS50043"/>
    </source>
</evidence>
<feature type="transmembrane region" description="Helical" evidence="5">
    <location>
        <begin position="216"/>
        <end position="233"/>
    </location>
</feature>
<evidence type="ECO:0000313" key="8">
    <source>
        <dbReference type="Proteomes" id="UP000006001"/>
    </source>
</evidence>
<sequence>MFPLMVSSTFLQEMSLAHGAGHSFGALFFAMYILTMILTALDCLFRRKQMRQARMRSAFACVFIGNVLLLFHNLGFIDNGWIYAIASASCIGYGLATAELGWIARIAMQQEDAEGSFSILSIVPAAFLIGGLMTAFIFWAEWPFELIFALVSTVIAAAPLIKAQPLEKERRRIGISSAGATDFMKAVSYLGVFSFTFGAVSQVANVTDGTSPSIEFQAVAGIVIAALAMAVVGHIRRHTPSLSNLYGMLFPIVALSLIALPFTASAARAVAVTLVFIAFYLSGMNARVIIVRLSQRDNVSLWVYLSVALGISGLLILAGVAFGAFAIDREDPAVGLALISLISLFILALNPILSSFLERSGKGDTPFGHASASHDSEAHASPMGRAVAGAQEPEDAVLIAAFAHEHSLTTRESEVLMLLRQGRTRTYIAAELGLSPNTVKGYIHSLYQKSEARDKQDLLDRIERYSEEKRRS</sequence>
<feature type="transmembrane region" description="Helical" evidence="5">
    <location>
        <begin position="186"/>
        <end position="204"/>
    </location>
</feature>
<evidence type="ECO:0000256" key="4">
    <source>
        <dbReference type="SAM" id="MobiDB-lite"/>
    </source>
</evidence>
<dbReference type="PANTHER" id="PTHR44688:SF25">
    <property type="entry name" value="HTH LUXR-TYPE DOMAIN-CONTAINING PROTEIN"/>
    <property type="match status" value="1"/>
</dbReference>
<keyword evidence="1" id="KW-0805">Transcription regulation</keyword>
<feature type="transmembrane region" description="Helical" evidence="5">
    <location>
        <begin position="333"/>
        <end position="353"/>
    </location>
</feature>
<dbReference type="SUPFAM" id="SSF46894">
    <property type="entry name" value="C-terminal effector domain of the bipartite response regulators"/>
    <property type="match status" value="1"/>
</dbReference>
<proteinExistence type="predicted"/>
<keyword evidence="8" id="KW-1185">Reference proteome</keyword>
<feature type="transmembrane region" description="Helical" evidence="5">
    <location>
        <begin position="270"/>
        <end position="290"/>
    </location>
</feature>
<feature type="transmembrane region" description="Helical" evidence="5">
    <location>
        <begin position="20"/>
        <end position="45"/>
    </location>
</feature>